<evidence type="ECO:0000313" key="3">
    <source>
        <dbReference type="Proteomes" id="UP001166286"/>
    </source>
</evidence>
<protein>
    <submittedName>
        <fullName evidence="2">Uncharacterized protein</fullName>
    </submittedName>
</protein>
<comment type="caution">
    <text evidence="2">The sequence shown here is derived from an EMBL/GenBank/DDBJ whole genome shotgun (WGS) entry which is preliminary data.</text>
</comment>
<dbReference type="Proteomes" id="UP001166286">
    <property type="component" value="Unassembled WGS sequence"/>
</dbReference>
<evidence type="ECO:0000256" key="1">
    <source>
        <dbReference type="SAM" id="MobiDB-lite"/>
    </source>
</evidence>
<gene>
    <name evidence="2" type="ORF">JMJ35_000020</name>
</gene>
<feature type="compositionally biased region" description="Basic and acidic residues" evidence="1">
    <location>
        <begin position="162"/>
        <end position="174"/>
    </location>
</feature>
<keyword evidence="3" id="KW-1185">Reference proteome</keyword>
<organism evidence="2 3">
    <name type="scientific">Cladonia borealis</name>
    <dbReference type="NCBI Taxonomy" id="184061"/>
    <lineage>
        <taxon>Eukaryota</taxon>
        <taxon>Fungi</taxon>
        <taxon>Dikarya</taxon>
        <taxon>Ascomycota</taxon>
        <taxon>Pezizomycotina</taxon>
        <taxon>Lecanoromycetes</taxon>
        <taxon>OSLEUM clade</taxon>
        <taxon>Lecanoromycetidae</taxon>
        <taxon>Lecanorales</taxon>
        <taxon>Lecanorineae</taxon>
        <taxon>Cladoniaceae</taxon>
        <taxon>Cladonia</taxon>
    </lineage>
</organism>
<proteinExistence type="predicted"/>
<sequence>MEPPADLHGAIFDRVVYTIMLQKPSIAGGASEQVHEGAAKGPRSWAMQGSKFSSSDLTRDEDHMNFFEEQWEQHFAGTTNEDVDENTLEHYRQQPETKKQKPPQTAPMRRHLAVAQMQAAECFLSGIEIQSLRNELDNQKKAQEENPSGKGDEIPLDEEEREFEKEAEQRREEQMLEIQPAICRFY</sequence>
<feature type="compositionally biased region" description="Basic and acidic residues" evidence="1">
    <location>
        <begin position="135"/>
        <end position="144"/>
    </location>
</feature>
<dbReference type="AlphaFoldDB" id="A0AA39R8L4"/>
<feature type="region of interest" description="Disordered" evidence="1">
    <location>
        <begin position="135"/>
        <end position="175"/>
    </location>
</feature>
<feature type="region of interest" description="Disordered" evidence="1">
    <location>
        <begin position="88"/>
        <end position="107"/>
    </location>
</feature>
<dbReference type="EMBL" id="JAFEKC020000001">
    <property type="protein sequence ID" value="KAK0516865.1"/>
    <property type="molecule type" value="Genomic_DNA"/>
</dbReference>
<name>A0AA39R8L4_9LECA</name>
<evidence type="ECO:0000313" key="2">
    <source>
        <dbReference type="EMBL" id="KAK0516865.1"/>
    </source>
</evidence>
<feature type="region of interest" description="Disordered" evidence="1">
    <location>
        <begin position="28"/>
        <end position="57"/>
    </location>
</feature>
<accession>A0AA39R8L4</accession>
<feature type="compositionally biased region" description="Basic and acidic residues" evidence="1">
    <location>
        <begin position="88"/>
        <end position="99"/>
    </location>
</feature>
<reference evidence="2" key="1">
    <citation type="submission" date="2023-03" db="EMBL/GenBank/DDBJ databases">
        <title>Complete genome of Cladonia borealis.</title>
        <authorList>
            <person name="Park H."/>
        </authorList>
    </citation>
    <scope>NUCLEOTIDE SEQUENCE</scope>
    <source>
        <strain evidence="2">ANT050790</strain>
    </source>
</reference>